<dbReference type="NCBIfam" id="NF003816">
    <property type="entry name" value="PRK05406.1-5"/>
    <property type="match status" value="1"/>
</dbReference>
<reference evidence="1 2" key="1">
    <citation type="submission" date="2016-10" db="EMBL/GenBank/DDBJ databases">
        <authorList>
            <person name="de Groot N.N."/>
        </authorList>
    </citation>
    <scope>NUCLEOTIDE SEQUENCE [LARGE SCALE GENOMIC DNA]</scope>
    <source>
        <strain evidence="1 2">DSM 19886</strain>
    </source>
</reference>
<gene>
    <name evidence="1" type="ORF">SAMN04488514_10364</name>
</gene>
<dbReference type="InterPro" id="IPR005501">
    <property type="entry name" value="LamB/YcsF/PxpA-like"/>
</dbReference>
<dbReference type="Gene3D" id="3.20.20.370">
    <property type="entry name" value="Glycoside hydrolase/deacetylase"/>
    <property type="match status" value="1"/>
</dbReference>
<dbReference type="GO" id="GO:0005975">
    <property type="term" value="P:carbohydrate metabolic process"/>
    <property type="evidence" value="ECO:0007669"/>
    <property type="project" value="InterPro"/>
</dbReference>
<dbReference type="OrthoDB" id="9773478at2"/>
<dbReference type="AlphaFoldDB" id="A0A1G9N7S7"/>
<dbReference type="NCBIfam" id="NF003814">
    <property type="entry name" value="PRK05406.1-3"/>
    <property type="match status" value="1"/>
</dbReference>
<protein>
    <submittedName>
        <fullName evidence="1">UPF0271 protein</fullName>
    </submittedName>
</protein>
<dbReference type="STRING" id="192904.SAMN04488514_10364"/>
<dbReference type="InterPro" id="IPR011330">
    <property type="entry name" value="Glyco_hydro/deAcase_b/a-brl"/>
</dbReference>
<evidence type="ECO:0000313" key="1">
    <source>
        <dbReference type="EMBL" id="SDL82474.1"/>
    </source>
</evidence>
<proteinExistence type="predicted"/>
<dbReference type="Pfam" id="PF03746">
    <property type="entry name" value="LamB_YcsF"/>
    <property type="match status" value="1"/>
</dbReference>
<dbReference type="EMBL" id="FNGV01000003">
    <property type="protein sequence ID" value="SDL82474.1"/>
    <property type="molecule type" value="Genomic_DNA"/>
</dbReference>
<name>A0A1G9N7S7_9FLAO</name>
<dbReference type="SUPFAM" id="SSF88713">
    <property type="entry name" value="Glycoside hydrolase/deacetylase"/>
    <property type="match status" value="1"/>
</dbReference>
<dbReference type="PANTHER" id="PTHR30292">
    <property type="entry name" value="UNCHARACTERIZED PROTEIN YBGL-RELATED"/>
    <property type="match status" value="1"/>
</dbReference>
<dbReference type="PANTHER" id="PTHR30292:SF0">
    <property type="entry name" value="5-OXOPROLINASE SUBUNIT A"/>
    <property type="match status" value="1"/>
</dbReference>
<evidence type="ECO:0000313" key="2">
    <source>
        <dbReference type="Proteomes" id="UP000199440"/>
    </source>
</evidence>
<dbReference type="CDD" id="cd10801">
    <property type="entry name" value="LamB_YcsF_like_1"/>
    <property type="match status" value="1"/>
</dbReference>
<organism evidence="1 2">
    <name type="scientific">Kriegella aquimaris</name>
    <dbReference type="NCBI Taxonomy" id="192904"/>
    <lineage>
        <taxon>Bacteria</taxon>
        <taxon>Pseudomonadati</taxon>
        <taxon>Bacteroidota</taxon>
        <taxon>Flavobacteriia</taxon>
        <taxon>Flavobacteriales</taxon>
        <taxon>Flavobacteriaceae</taxon>
        <taxon>Kriegella</taxon>
    </lineage>
</organism>
<accession>A0A1G9N7S7</accession>
<keyword evidence="2" id="KW-1185">Reference proteome</keyword>
<dbReference type="RefSeq" id="WP_089887321.1">
    <property type="nucleotide sequence ID" value="NZ_FNGV01000003.1"/>
</dbReference>
<sequence length="247" mass="27518">MSAVNIDINCDVGEGFDNESQLFQYISSCNIACGGHAGNDATMQKVVLLAKRNKIKIGAHPSYPDRVNFGRITMEISPEALLQSIQEQVRSLNNILDNQGVVLHHIKAHGALYNDITKNATLATTFLSAIEQYKERSFVYAPYGSVIAAQAAKRGFHIKYEAFADRSYNPDLSLVSRSQPKALIQDCQKVLDHLLLMAKHSKVLTVDDTEVKMKADTYCIHGDSPSALQILMYLDQELPKHNIKIKR</sequence>
<dbReference type="Proteomes" id="UP000199440">
    <property type="component" value="Unassembled WGS sequence"/>
</dbReference>